<dbReference type="SUPFAM" id="SSF63451">
    <property type="entry name" value="LEM domain"/>
    <property type="match status" value="1"/>
</dbReference>
<keyword evidence="1" id="KW-0040">ANK repeat</keyword>
<evidence type="ECO:0000256" key="1">
    <source>
        <dbReference type="PROSITE-ProRule" id="PRU00023"/>
    </source>
</evidence>
<dbReference type="OMA" id="QGHRDCA"/>
<dbReference type="Pfam" id="PF12796">
    <property type="entry name" value="Ank_2"/>
    <property type="match status" value="1"/>
</dbReference>
<dbReference type="Gene3D" id="1.10.720.40">
    <property type="match status" value="1"/>
</dbReference>
<dbReference type="InterPro" id="IPR034998">
    <property type="entry name" value="ANKLE1"/>
</dbReference>
<dbReference type="InterPro" id="IPR036770">
    <property type="entry name" value="Ankyrin_rpt-contain_sf"/>
</dbReference>
<accession>H2Z843</accession>
<dbReference type="SMART" id="SM00248">
    <property type="entry name" value="ANK"/>
    <property type="match status" value="3"/>
</dbReference>
<dbReference type="eggNOG" id="KOG4177">
    <property type="taxonomic scope" value="Eukaryota"/>
</dbReference>
<keyword evidence="4" id="KW-1185">Reference proteome</keyword>
<dbReference type="InterPro" id="IPR002110">
    <property type="entry name" value="Ankyrin_rpt"/>
</dbReference>
<dbReference type="GO" id="GO:0004520">
    <property type="term" value="F:DNA endonuclease activity"/>
    <property type="evidence" value="ECO:0007669"/>
    <property type="project" value="TreeGrafter"/>
</dbReference>
<dbReference type="InterPro" id="IPR003887">
    <property type="entry name" value="LEM_dom"/>
</dbReference>
<dbReference type="AlphaFoldDB" id="H2Z843"/>
<dbReference type="GO" id="GO:0005654">
    <property type="term" value="C:nucleoplasm"/>
    <property type="evidence" value="ECO:0007669"/>
    <property type="project" value="TreeGrafter"/>
</dbReference>
<protein>
    <recommendedName>
        <fullName evidence="2">LEM domain-containing protein</fullName>
    </recommendedName>
</protein>
<dbReference type="InParanoid" id="H2Z843"/>
<dbReference type="GO" id="GO:0000724">
    <property type="term" value="P:double-strand break repair via homologous recombination"/>
    <property type="evidence" value="ECO:0007669"/>
    <property type="project" value="TreeGrafter"/>
</dbReference>
<proteinExistence type="predicted"/>
<dbReference type="SUPFAM" id="SSF48403">
    <property type="entry name" value="Ankyrin repeat"/>
    <property type="match status" value="1"/>
</dbReference>
<dbReference type="Ensembl" id="ENSCSAVT00000013913.1">
    <property type="protein sequence ID" value="ENSCSAVP00000013755.1"/>
    <property type="gene ID" value="ENSCSAVG00000008068.1"/>
</dbReference>
<dbReference type="Proteomes" id="UP000007875">
    <property type="component" value="Unassembled WGS sequence"/>
</dbReference>
<dbReference type="GO" id="GO:0005737">
    <property type="term" value="C:cytoplasm"/>
    <property type="evidence" value="ECO:0007669"/>
    <property type="project" value="TreeGrafter"/>
</dbReference>
<dbReference type="CDD" id="cd12940">
    <property type="entry name" value="LEM_LAP2_LEMD1"/>
    <property type="match status" value="1"/>
</dbReference>
<feature type="repeat" description="ANK" evidence="1">
    <location>
        <begin position="65"/>
        <end position="97"/>
    </location>
</feature>
<dbReference type="Pfam" id="PF03020">
    <property type="entry name" value="LEM"/>
    <property type="match status" value="1"/>
</dbReference>
<dbReference type="InterPro" id="IPR011015">
    <property type="entry name" value="LEM/LEM-like_dom_sf"/>
</dbReference>
<dbReference type="PROSITE" id="PS50297">
    <property type="entry name" value="ANK_REP_REGION"/>
    <property type="match status" value="1"/>
</dbReference>
<organism evidence="3 4">
    <name type="scientific">Ciona savignyi</name>
    <name type="common">Pacific transparent sea squirt</name>
    <dbReference type="NCBI Taxonomy" id="51511"/>
    <lineage>
        <taxon>Eukaryota</taxon>
        <taxon>Metazoa</taxon>
        <taxon>Chordata</taxon>
        <taxon>Tunicata</taxon>
        <taxon>Ascidiacea</taxon>
        <taxon>Phlebobranchia</taxon>
        <taxon>Cionidae</taxon>
        <taxon>Ciona</taxon>
    </lineage>
</organism>
<dbReference type="PANTHER" id="PTHR46427:SF1">
    <property type="entry name" value="ANKYRIN REPEAT AND LEM DOMAIN-CONTAINING PROTEIN 1"/>
    <property type="match status" value="1"/>
</dbReference>
<dbReference type="STRING" id="51511.ENSCSAVP00000013755"/>
<dbReference type="GeneTree" id="ENSGT00510000049316"/>
<dbReference type="HOGENOM" id="CLU_009034_0_0_1"/>
<evidence type="ECO:0000313" key="3">
    <source>
        <dbReference type="Ensembl" id="ENSCSAVP00000013755.1"/>
    </source>
</evidence>
<dbReference type="CDD" id="cd10454">
    <property type="entry name" value="GIY-YIG_COG3680_Meta"/>
    <property type="match status" value="1"/>
</dbReference>
<feature type="repeat" description="ANK" evidence="1">
    <location>
        <begin position="29"/>
        <end position="64"/>
    </location>
</feature>
<dbReference type="Pfam" id="PF22945">
    <property type="entry name" value="LEM-3_GIY-YIG"/>
    <property type="match status" value="1"/>
</dbReference>
<dbReference type="PROSITE" id="PS50088">
    <property type="entry name" value="ANK_REPEAT"/>
    <property type="match status" value="2"/>
</dbReference>
<sequence>MFTAFQTQDISLAKRLLEEGANPNRLLINGVTPFHFAVGASSSFSEDFINLILQHNGDPNVCDSNGLTPLHVAAIWGKAHLLLLLLQNGADIAQQDEEGKTARQYAVENGNSNCLIILNEFDQTFQFSTTQVYPNQSDHRNNNTCPMQISFSNLEKTVIQPQNFSSESGEEISDCSYDSASSHLSVMKENLSENENFSTPKLNAVFNIDESKRRILLQSTKLNINGDSNNDHFSPDEALEVVIPPEVYKLSDNELRSELIRFGFTVGPIAPGRKLYQRRLTLLRQGVNLNDAKTLNLDMLYSQELRCFLIGKPTPPTVYEDDQILRLEFDNPDPSLGLREGNNKDCFNYLLLDPRVTKKLPSRASQLSEVECLNIFCGAVFYVGKGKRSRPYAHFKEAIRSDPLKHPSAKVKHILDIWKCNCGVISLNVFQNVIPSEAYTREAAMIATLGLQHLTNCVRGNCYGSASKWSLSRLRSYGAYLLLSAMRIMLLEGERQIRSTQILNQT</sequence>
<evidence type="ECO:0000313" key="4">
    <source>
        <dbReference type="Proteomes" id="UP000007875"/>
    </source>
</evidence>
<dbReference type="PROSITE" id="PS50954">
    <property type="entry name" value="LEM"/>
    <property type="match status" value="1"/>
</dbReference>
<reference evidence="3" key="3">
    <citation type="submission" date="2025-09" db="UniProtKB">
        <authorList>
            <consortium name="Ensembl"/>
        </authorList>
    </citation>
    <scope>IDENTIFICATION</scope>
</reference>
<feature type="domain" description="LEM" evidence="2">
    <location>
        <begin position="244"/>
        <end position="287"/>
    </location>
</feature>
<evidence type="ECO:0000259" key="2">
    <source>
        <dbReference type="PROSITE" id="PS50954"/>
    </source>
</evidence>
<reference evidence="4" key="1">
    <citation type="submission" date="2003-08" db="EMBL/GenBank/DDBJ databases">
        <authorList>
            <person name="Birren B."/>
            <person name="Nusbaum C."/>
            <person name="Abebe A."/>
            <person name="Abouelleil A."/>
            <person name="Adekoya E."/>
            <person name="Ait-zahra M."/>
            <person name="Allen N."/>
            <person name="Allen T."/>
            <person name="An P."/>
            <person name="Anderson M."/>
            <person name="Anderson S."/>
            <person name="Arachchi H."/>
            <person name="Armbruster J."/>
            <person name="Bachantsang P."/>
            <person name="Baldwin J."/>
            <person name="Barry A."/>
            <person name="Bayul T."/>
            <person name="Blitshsteyn B."/>
            <person name="Bloom T."/>
            <person name="Blye J."/>
            <person name="Boguslavskiy L."/>
            <person name="Borowsky M."/>
            <person name="Boukhgalter B."/>
            <person name="Brunache A."/>
            <person name="Butler J."/>
            <person name="Calixte N."/>
            <person name="Calvo S."/>
            <person name="Camarata J."/>
            <person name="Campo K."/>
            <person name="Chang J."/>
            <person name="Cheshatsang Y."/>
            <person name="Citroen M."/>
            <person name="Collymore A."/>
            <person name="Considine T."/>
            <person name="Cook A."/>
            <person name="Cooke P."/>
            <person name="Corum B."/>
            <person name="Cuomo C."/>
            <person name="David R."/>
            <person name="Dawoe T."/>
            <person name="Degray S."/>
            <person name="Dodge S."/>
            <person name="Dooley K."/>
            <person name="Dorje P."/>
            <person name="Dorjee K."/>
            <person name="Dorris L."/>
            <person name="Duffey N."/>
            <person name="Dupes A."/>
            <person name="Elkins T."/>
            <person name="Engels R."/>
            <person name="Erickson J."/>
            <person name="Farina A."/>
            <person name="Faro S."/>
            <person name="Ferreira P."/>
            <person name="Fischer H."/>
            <person name="Fitzgerald M."/>
            <person name="Foley K."/>
            <person name="Gage D."/>
            <person name="Galagan J."/>
            <person name="Gearin G."/>
            <person name="Gnerre S."/>
            <person name="Gnirke A."/>
            <person name="Goyette A."/>
            <person name="Graham J."/>
            <person name="Grandbois E."/>
            <person name="Gyaltsen K."/>
            <person name="Hafez N."/>
            <person name="Hagopian D."/>
            <person name="Hagos B."/>
            <person name="Hall J."/>
            <person name="Hatcher B."/>
            <person name="Heller A."/>
            <person name="Higgins H."/>
            <person name="Honan T."/>
            <person name="Horn A."/>
            <person name="Houde N."/>
            <person name="Hughes L."/>
            <person name="Hulme W."/>
            <person name="Husby E."/>
            <person name="Iliev I."/>
            <person name="Jaffe D."/>
            <person name="Jones C."/>
            <person name="Kamal M."/>
            <person name="Kamat A."/>
            <person name="Kamvysselis M."/>
            <person name="Karlsson E."/>
            <person name="Kells C."/>
            <person name="Kieu A."/>
            <person name="Kisner P."/>
            <person name="Kodira C."/>
            <person name="Kulbokas E."/>
            <person name="Labutti K."/>
            <person name="Lama D."/>
            <person name="Landers T."/>
            <person name="Leger J."/>
            <person name="Levine S."/>
            <person name="Lewis D."/>
            <person name="Lewis T."/>
            <person name="Lindblad-toh K."/>
            <person name="Liu X."/>
            <person name="Lokyitsang T."/>
            <person name="Lokyitsang Y."/>
            <person name="Lucien O."/>
            <person name="Lui A."/>
            <person name="Ma L.J."/>
            <person name="Mabbitt R."/>
            <person name="Macdonald J."/>
            <person name="Maclean C."/>
            <person name="Major J."/>
            <person name="Manning J."/>
            <person name="Marabella R."/>
            <person name="Maru K."/>
            <person name="Matthews C."/>
            <person name="Mauceli E."/>
            <person name="Mccarthy M."/>
            <person name="Mcdonough S."/>
            <person name="Mcghee T."/>
            <person name="Meldrim J."/>
            <person name="Meneus L."/>
            <person name="Mesirov J."/>
            <person name="Mihalev A."/>
            <person name="Mihova T."/>
            <person name="Mikkelsen T."/>
            <person name="Mlenga V."/>
            <person name="Moru K."/>
            <person name="Mozes J."/>
            <person name="Mulrain L."/>
            <person name="Munson G."/>
            <person name="Naylor J."/>
            <person name="Newes C."/>
            <person name="Nguyen C."/>
            <person name="Nguyen N."/>
            <person name="Nguyen T."/>
            <person name="Nicol R."/>
            <person name="Nielsen C."/>
            <person name="Nizzari M."/>
            <person name="Norbu C."/>
            <person name="Norbu N."/>
            <person name="O'donnell P."/>
            <person name="Okoawo O."/>
            <person name="O'leary S."/>
            <person name="Omotosho B."/>
            <person name="O'neill K."/>
            <person name="Osman S."/>
            <person name="Parker S."/>
            <person name="Perrin D."/>
            <person name="Phunkhang P."/>
            <person name="Piqani B."/>
            <person name="Purcell S."/>
            <person name="Rachupka T."/>
            <person name="Ramasamy U."/>
            <person name="Rameau R."/>
            <person name="Ray V."/>
            <person name="Raymond C."/>
            <person name="Retta R."/>
            <person name="Richardson S."/>
            <person name="Rise C."/>
            <person name="Rodriguez J."/>
            <person name="Rogers J."/>
            <person name="Rogov P."/>
            <person name="Rutman M."/>
            <person name="Schupbach R."/>
            <person name="Seaman C."/>
            <person name="Settipalli S."/>
            <person name="Sharpe T."/>
            <person name="Sheridan J."/>
            <person name="Sherpa N."/>
            <person name="Shi J."/>
            <person name="Smirnov S."/>
            <person name="Smith C."/>
            <person name="Sougnez C."/>
            <person name="Spencer B."/>
            <person name="Stalker J."/>
            <person name="Stange-thomann N."/>
            <person name="Stavropoulos S."/>
            <person name="Stetson K."/>
            <person name="Stone C."/>
            <person name="Stone S."/>
            <person name="Stubbs M."/>
            <person name="Talamas J."/>
            <person name="Tchuinga P."/>
            <person name="Tenzing P."/>
            <person name="Tesfaye S."/>
            <person name="Theodore J."/>
            <person name="Thoulutsang Y."/>
            <person name="Topham K."/>
            <person name="Towey S."/>
            <person name="Tsamla T."/>
            <person name="Tsomo N."/>
            <person name="Vallee D."/>
            <person name="Vassiliev H."/>
            <person name="Venkataraman V."/>
            <person name="Vinson J."/>
            <person name="Vo A."/>
            <person name="Wade C."/>
            <person name="Wang S."/>
            <person name="Wangchuk T."/>
            <person name="Wangdi T."/>
            <person name="Whittaker C."/>
            <person name="Wilkinson J."/>
            <person name="Wu Y."/>
            <person name="Wyman D."/>
            <person name="Yadav S."/>
            <person name="Yang S."/>
            <person name="Yang X."/>
            <person name="Yeager S."/>
            <person name="Yee E."/>
            <person name="Young G."/>
            <person name="Zainoun J."/>
            <person name="Zembeck L."/>
            <person name="Zimmer A."/>
            <person name="Zody M."/>
            <person name="Lander E."/>
        </authorList>
    </citation>
    <scope>NUCLEOTIDE SEQUENCE [LARGE SCALE GENOMIC DNA]</scope>
</reference>
<name>H2Z843_CIOSA</name>
<dbReference type="SMART" id="SM00540">
    <property type="entry name" value="LEM"/>
    <property type="match status" value="1"/>
</dbReference>
<dbReference type="GO" id="GO:0000712">
    <property type="term" value="P:resolution of meiotic recombination intermediates"/>
    <property type="evidence" value="ECO:0007669"/>
    <property type="project" value="TreeGrafter"/>
</dbReference>
<dbReference type="Gene3D" id="1.25.40.20">
    <property type="entry name" value="Ankyrin repeat-containing domain"/>
    <property type="match status" value="1"/>
</dbReference>
<reference evidence="3" key="2">
    <citation type="submission" date="2025-08" db="UniProtKB">
        <authorList>
            <consortium name="Ensembl"/>
        </authorList>
    </citation>
    <scope>IDENTIFICATION</scope>
</reference>
<dbReference type="PANTHER" id="PTHR46427">
    <property type="entry name" value="ANKYRIN REPEAT AND LEM DOMAIN-CONTAINING PROTEIN 1"/>
    <property type="match status" value="1"/>
</dbReference>